<dbReference type="Proteomes" id="UP001163603">
    <property type="component" value="Chromosome 9"/>
</dbReference>
<accession>A0ACC0Y0X0</accession>
<organism evidence="1 2">
    <name type="scientific">Pistacia integerrima</name>
    <dbReference type="NCBI Taxonomy" id="434235"/>
    <lineage>
        <taxon>Eukaryota</taxon>
        <taxon>Viridiplantae</taxon>
        <taxon>Streptophyta</taxon>
        <taxon>Embryophyta</taxon>
        <taxon>Tracheophyta</taxon>
        <taxon>Spermatophyta</taxon>
        <taxon>Magnoliopsida</taxon>
        <taxon>eudicotyledons</taxon>
        <taxon>Gunneridae</taxon>
        <taxon>Pentapetalae</taxon>
        <taxon>rosids</taxon>
        <taxon>malvids</taxon>
        <taxon>Sapindales</taxon>
        <taxon>Anacardiaceae</taxon>
        <taxon>Pistacia</taxon>
    </lineage>
</organism>
<sequence>MELQHVNHKHTLILHEDSKLEAGQEVSCFECKKPILGSTYSCKNYNFVLHKACAELPHQSFLYRCSLCNFNLDLKCAILPCIHEPKDSCKHQFMMLMESRIPYICDGCDHDGLLDSWAYFCIMCQLLIHSNCHPSMPYLNRKTIKQHVHPFTYTFFLHENEPRNKHNCVIYNYYSCSISDETVQGPNYNYNQLNSLICAKLPREIKHPFHCKHPFILLSESVDLSSDWNYPHYNCCSKRCSRFVYSCYHCEQVYLDFKCATMPCIIDPQAN</sequence>
<evidence type="ECO:0000313" key="2">
    <source>
        <dbReference type="Proteomes" id="UP001163603"/>
    </source>
</evidence>
<protein>
    <submittedName>
        <fullName evidence="1">Uncharacterized protein</fullName>
    </submittedName>
</protein>
<name>A0ACC0Y0X0_9ROSI</name>
<proteinExistence type="predicted"/>
<comment type="caution">
    <text evidence="1">The sequence shown here is derived from an EMBL/GenBank/DDBJ whole genome shotgun (WGS) entry which is preliminary data.</text>
</comment>
<reference evidence="2" key="1">
    <citation type="journal article" date="2023" name="G3 (Bethesda)">
        <title>Genome assembly and association tests identify interacting loci associated with vigor, precocity, and sex in interspecific pistachio rootstocks.</title>
        <authorList>
            <person name="Palmer W."/>
            <person name="Jacygrad E."/>
            <person name="Sagayaradj S."/>
            <person name="Cavanaugh K."/>
            <person name="Han R."/>
            <person name="Bertier L."/>
            <person name="Beede B."/>
            <person name="Kafkas S."/>
            <person name="Golino D."/>
            <person name="Preece J."/>
            <person name="Michelmore R."/>
        </authorList>
    </citation>
    <scope>NUCLEOTIDE SEQUENCE [LARGE SCALE GENOMIC DNA]</scope>
</reference>
<dbReference type="EMBL" id="CM047744">
    <property type="protein sequence ID" value="KAJ0027778.1"/>
    <property type="molecule type" value="Genomic_DNA"/>
</dbReference>
<keyword evidence="2" id="KW-1185">Reference proteome</keyword>
<gene>
    <name evidence="1" type="ORF">Pint_36406</name>
</gene>
<evidence type="ECO:0000313" key="1">
    <source>
        <dbReference type="EMBL" id="KAJ0027778.1"/>
    </source>
</evidence>